<dbReference type="InterPro" id="IPR010390">
    <property type="entry name" value="ABC-2_transporter-like"/>
</dbReference>
<dbReference type="PANTHER" id="PTHR36832:SF1">
    <property type="entry name" value="SLR1174 PROTEIN"/>
    <property type="match status" value="1"/>
</dbReference>
<sequence length="293" mass="33416">MLTVTSCAESVFYLNLESYEQKGRLMMKKGIAYYRFFLKEEAKYKINFISYLLSGVIQLIAILFIWRLVYSSTGNGVIEGLNYQEIILYTIISTIATQFMELNNDYQIAGDIQDGNLSYELIRPVSYIYKLFFQGLASSTVSILLISVPTMIGVITYLSIHTSFQIAIVRALLFLLIVTISMGLMFCTNLLFGYSAFYLNYSWGFLLFKGTFIRLLSGALFPLIMLPESIRTIFLKSPFSYLTYFPTMVFLGKLTTGDIISNLVIQFIWLAVFIVLCLVLWRHSIKTITINGG</sequence>
<dbReference type="RefSeq" id="WP_126793386.1">
    <property type="nucleotide sequence ID" value="NZ_JBHSTO010000039.1"/>
</dbReference>
<reference evidence="2 3" key="1">
    <citation type="submission" date="2017-05" db="EMBL/GenBank/DDBJ databases">
        <title>Vagococcus spp. assemblies.</title>
        <authorList>
            <person name="Gulvik C.A."/>
        </authorList>
    </citation>
    <scope>NUCLEOTIDE SEQUENCE [LARGE SCALE GENOMIC DNA]</scope>
    <source>
        <strain evidence="2 3">SS1714</strain>
    </source>
</reference>
<accession>A0A430B5G9</accession>
<evidence type="ECO:0000313" key="2">
    <source>
        <dbReference type="EMBL" id="RSU15472.1"/>
    </source>
</evidence>
<feature type="transmembrane region" description="Helical" evidence="1">
    <location>
        <begin position="172"/>
        <end position="197"/>
    </location>
</feature>
<dbReference type="Proteomes" id="UP000288028">
    <property type="component" value="Unassembled WGS sequence"/>
</dbReference>
<organism evidence="2 3">
    <name type="scientific">Vagococcus carniphilus</name>
    <dbReference type="NCBI Taxonomy" id="218144"/>
    <lineage>
        <taxon>Bacteria</taxon>
        <taxon>Bacillati</taxon>
        <taxon>Bacillota</taxon>
        <taxon>Bacilli</taxon>
        <taxon>Lactobacillales</taxon>
        <taxon>Enterococcaceae</taxon>
        <taxon>Vagococcus</taxon>
    </lineage>
</organism>
<name>A0A430B5G9_9ENTE</name>
<feature type="transmembrane region" description="Helical" evidence="1">
    <location>
        <begin position="263"/>
        <end position="281"/>
    </location>
</feature>
<keyword evidence="3" id="KW-1185">Reference proteome</keyword>
<feature type="transmembrane region" description="Helical" evidence="1">
    <location>
        <begin position="48"/>
        <end position="69"/>
    </location>
</feature>
<feature type="transmembrane region" description="Helical" evidence="1">
    <location>
        <begin position="233"/>
        <end position="251"/>
    </location>
</feature>
<evidence type="ECO:0000313" key="3">
    <source>
        <dbReference type="Proteomes" id="UP000288028"/>
    </source>
</evidence>
<evidence type="ECO:0000256" key="1">
    <source>
        <dbReference type="SAM" id="Phobius"/>
    </source>
</evidence>
<evidence type="ECO:0008006" key="4">
    <source>
        <dbReference type="Google" id="ProtNLM"/>
    </source>
</evidence>
<keyword evidence="1" id="KW-0472">Membrane</keyword>
<dbReference type="OrthoDB" id="8582979at2"/>
<dbReference type="AlphaFoldDB" id="A0A430B5G9"/>
<comment type="caution">
    <text evidence="2">The sequence shown here is derived from an EMBL/GenBank/DDBJ whole genome shotgun (WGS) entry which is preliminary data.</text>
</comment>
<feature type="transmembrane region" description="Helical" evidence="1">
    <location>
        <begin position="131"/>
        <end position="160"/>
    </location>
</feature>
<feature type="transmembrane region" description="Helical" evidence="1">
    <location>
        <begin position="203"/>
        <end position="226"/>
    </location>
</feature>
<proteinExistence type="predicted"/>
<dbReference type="EMBL" id="NGKB01000005">
    <property type="protein sequence ID" value="RSU15472.1"/>
    <property type="molecule type" value="Genomic_DNA"/>
</dbReference>
<dbReference type="PANTHER" id="PTHR36832">
    <property type="entry name" value="SLR1174 PROTEIN-RELATED"/>
    <property type="match status" value="1"/>
</dbReference>
<keyword evidence="1" id="KW-1133">Transmembrane helix</keyword>
<dbReference type="Pfam" id="PF06182">
    <property type="entry name" value="ABC2_membrane_6"/>
    <property type="match status" value="1"/>
</dbReference>
<gene>
    <name evidence="2" type="ORF">CBF28_07020</name>
</gene>
<keyword evidence="1" id="KW-0812">Transmembrane</keyword>
<protein>
    <recommendedName>
        <fullName evidence="4">ABC transporter permease</fullName>
    </recommendedName>
</protein>